<feature type="signal peptide" evidence="2">
    <location>
        <begin position="1"/>
        <end position="29"/>
    </location>
</feature>
<dbReference type="AlphaFoldDB" id="A0A5J6HHC4"/>
<feature type="region of interest" description="Disordered" evidence="1">
    <location>
        <begin position="31"/>
        <end position="75"/>
    </location>
</feature>
<feature type="compositionally biased region" description="Low complexity" evidence="1">
    <location>
        <begin position="31"/>
        <end position="55"/>
    </location>
</feature>
<name>A0A5J6HHC4_STRAD</name>
<feature type="region of interest" description="Disordered" evidence="1">
    <location>
        <begin position="149"/>
        <end position="168"/>
    </location>
</feature>
<dbReference type="OrthoDB" id="5242394at2"/>
<dbReference type="KEGG" id="salw:CP975_20285"/>
<evidence type="ECO:0000256" key="2">
    <source>
        <dbReference type="SAM" id="SignalP"/>
    </source>
</evidence>
<reference evidence="3 4" key="1">
    <citation type="submission" date="2017-09" db="EMBL/GenBank/DDBJ databases">
        <authorList>
            <person name="Lee N."/>
            <person name="Cho B.-K."/>
        </authorList>
    </citation>
    <scope>NUCLEOTIDE SEQUENCE [LARGE SCALE GENOMIC DNA]</scope>
    <source>
        <strain evidence="3 4">ATCC 12461</strain>
    </source>
</reference>
<sequence>MTRRIPPWVSVSSVTVSALAVVAVLAVQAEGTASPPAARAEPAASPSKSGPSKSDPSGEKHDTPRLPPRGSGEGRRVVYSLGQDRIWLAEGSGDRNLVTFTAWPGSVDPRVGEHKVTGRRDATTGSDGVPVVRVVYFDNSGGAAAAFSAARDGSSPEPAPGKKTGAVRLRSKDSQSLWSFVEVGTSVVVVR</sequence>
<dbReference type="Proteomes" id="UP000326553">
    <property type="component" value="Chromosome"/>
</dbReference>
<accession>A0A5J6HHC4</accession>
<feature type="chain" id="PRO_5023802619" description="L,D-transpeptidase" evidence="2">
    <location>
        <begin position="30"/>
        <end position="191"/>
    </location>
</feature>
<evidence type="ECO:0000313" key="4">
    <source>
        <dbReference type="Proteomes" id="UP000326553"/>
    </source>
</evidence>
<gene>
    <name evidence="3" type="ORF">CP975_20285</name>
</gene>
<evidence type="ECO:0008006" key="5">
    <source>
        <dbReference type="Google" id="ProtNLM"/>
    </source>
</evidence>
<keyword evidence="4" id="KW-1185">Reference proteome</keyword>
<protein>
    <recommendedName>
        <fullName evidence="5">L,D-transpeptidase</fullName>
    </recommendedName>
</protein>
<evidence type="ECO:0000313" key="3">
    <source>
        <dbReference type="EMBL" id="QEV19526.1"/>
    </source>
</evidence>
<evidence type="ECO:0000256" key="1">
    <source>
        <dbReference type="SAM" id="MobiDB-lite"/>
    </source>
</evidence>
<organism evidence="3 4">
    <name type="scientific">Streptomyces alboniger</name>
    <dbReference type="NCBI Taxonomy" id="132473"/>
    <lineage>
        <taxon>Bacteria</taxon>
        <taxon>Bacillati</taxon>
        <taxon>Actinomycetota</taxon>
        <taxon>Actinomycetes</taxon>
        <taxon>Kitasatosporales</taxon>
        <taxon>Streptomycetaceae</taxon>
        <taxon>Streptomyces</taxon>
        <taxon>Streptomyces aurantiacus group</taxon>
    </lineage>
</organism>
<dbReference type="EMBL" id="CP023695">
    <property type="protein sequence ID" value="QEV19526.1"/>
    <property type="molecule type" value="Genomic_DNA"/>
</dbReference>
<keyword evidence="2" id="KW-0732">Signal</keyword>
<proteinExistence type="predicted"/>